<dbReference type="InterPro" id="IPR006101">
    <property type="entry name" value="Glyco_hydro_2"/>
</dbReference>
<gene>
    <name evidence="12" type="ORF">EOD40_16385</name>
</gene>
<keyword evidence="8 10" id="KW-0326">Glycosidase</keyword>
<dbReference type="PANTHER" id="PTHR46323">
    <property type="entry name" value="BETA-GALACTOSIDASE"/>
    <property type="match status" value="1"/>
</dbReference>
<proteinExistence type="inferred from homology"/>
<dbReference type="InterPro" id="IPR050347">
    <property type="entry name" value="Bact_Beta-galactosidase"/>
</dbReference>
<sequence length="1037" mass="118186">MFTLVLVLLTSGASKAQKAMWLDETKNEENRLPMHASYFVYESDAAALKNDWKQSSNYSSLNGAWKFFWAENPDGIPKGFETKDYNDNSWKSFNVPANWELNGYGFPIYTTNGFEFTYLLKNGKQPPIVPMDYNPTAVYRREVMIDPSWNGKEVVLHVGAAKSNLSVWVNGKYIGYGEDSKLPSEFDITSFLTKGKNLIVMKIMRWCDGNYLEDQDMWRLSGIDRDCYLMARNPVHLYDVEITPDLDAAYKNATLDVKLKLNKKPVAPLIAVFELRDGQKLISSKSLAFDNSVNASAKLEINAPKLWSAEAPNLYQAVVKIKDAAGNILEVIPQVTGFRKVEIKNGLFLVNGKPVLIKGVNRHESDPISGHVISREAMIRDIKLMKQFNINAVRTSHYPNSEIWLELCNQYGLYVVGEANIESHGMGFNVTKTLANKPTWVNAHLMRVQRMVERDKNQPSIVIWSTGNEAGNGYNFYSCNLWLKERDKSRPIQYEGAWIDYKTLTWDWNSDIINPMYPTFDMMLNYVKANPTPQRPMIMCEYAHAMGNSLGNFKDYWDLIRGNKKHFQGGFIWDFVDQCFERVNAKGDTVYTYGGDYEPKEAATKWNFAAKGIFYANRTPYPHAWEMKKVYQDIHTKMKETKSLSIYNEKFFTNLDNVKLHWDVIVDGKTVQQGDVLSLSVNPQDSTSITLPIRKLNNGEAFLNLTYSLKSEEPLKPAGHIIAIEQLKLGGEYKNDVTLSNKGNISKNETSDELNVSSDKVSIAFDKKTGMFKKYVVGGVVLLDQNYLFRPNFWRAPSDNDFGAKFQTKLKDWKSAGLNPVLKEISSETQKNGIVVKVKYELPQVFANLNIEYLINASGEILVNEKLSVTDSSKKVEMLPRFGMQWVLPQGFESVEYYGRGPHENYIDRNFSAHLGIYKQSVKDQYFPYVTPQETANKTDLRWLKISNVKGAGLEIRGVQPLSISAKHYFDSDLDSGDERNQRHATDVDPRPQTQLNIDLKQMGVGGLDSWGAKPLDQYLMPYGNYEFSFLIKPLLP</sequence>
<dbReference type="GO" id="GO:0030246">
    <property type="term" value="F:carbohydrate binding"/>
    <property type="evidence" value="ECO:0007669"/>
    <property type="project" value="InterPro"/>
</dbReference>
<dbReference type="Pfam" id="PF16353">
    <property type="entry name" value="LacZ_4"/>
    <property type="match status" value="1"/>
</dbReference>
<evidence type="ECO:0000256" key="2">
    <source>
        <dbReference type="ARBA" id="ARBA00001913"/>
    </source>
</evidence>
<dbReference type="EMBL" id="SACJ01000014">
    <property type="protein sequence ID" value="RVT72021.1"/>
    <property type="molecule type" value="Genomic_DNA"/>
</dbReference>
<dbReference type="InterPro" id="IPR014718">
    <property type="entry name" value="GH-type_carb-bd"/>
</dbReference>
<evidence type="ECO:0000256" key="1">
    <source>
        <dbReference type="ARBA" id="ARBA00001412"/>
    </source>
</evidence>
<dbReference type="SUPFAM" id="SSF49303">
    <property type="entry name" value="beta-Galactosidase/glucuronidase domain"/>
    <property type="match status" value="2"/>
</dbReference>
<dbReference type="Pfam" id="PF02836">
    <property type="entry name" value="Glyco_hydro_2_C"/>
    <property type="match status" value="1"/>
</dbReference>
<dbReference type="InterPro" id="IPR017853">
    <property type="entry name" value="GH"/>
</dbReference>
<evidence type="ECO:0000256" key="3">
    <source>
        <dbReference type="ARBA" id="ARBA00007401"/>
    </source>
</evidence>
<evidence type="ECO:0000256" key="9">
    <source>
        <dbReference type="ARBA" id="ARBA00032230"/>
    </source>
</evidence>
<dbReference type="SUPFAM" id="SSF74650">
    <property type="entry name" value="Galactose mutarotase-like"/>
    <property type="match status" value="1"/>
</dbReference>
<dbReference type="InterPro" id="IPR008979">
    <property type="entry name" value="Galactose-bd-like_sf"/>
</dbReference>
<dbReference type="InterPro" id="IPR006102">
    <property type="entry name" value="Ig-like_GH2"/>
</dbReference>
<accession>A0A3S2X918</accession>
<evidence type="ECO:0000256" key="5">
    <source>
        <dbReference type="ARBA" id="ARBA00012756"/>
    </source>
</evidence>
<dbReference type="InterPro" id="IPR013783">
    <property type="entry name" value="Ig-like_fold"/>
</dbReference>
<comment type="subunit">
    <text evidence="4">Monomer.</text>
</comment>
<reference evidence="12 13" key="1">
    <citation type="submission" date="2019-01" db="EMBL/GenBank/DDBJ databases">
        <authorList>
            <person name="Chen W.-M."/>
        </authorList>
    </citation>
    <scope>NUCLEOTIDE SEQUENCE [LARGE SCALE GENOMIC DNA]</scope>
    <source>
        <strain evidence="12 13">BBQ-12</strain>
    </source>
</reference>
<evidence type="ECO:0000259" key="11">
    <source>
        <dbReference type="SMART" id="SM01038"/>
    </source>
</evidence>
<comment type="similarity">
    <text evidence="3 10">Belongs to the glycosyl hydrolase 2 family.</text>
</comment>
<dbReference type="InterPro" id="IPR006104">
    <property type="entry name" value="Glyco_hydro_2_N"/>
</dbReference>
<dbReference type="Gene3D" id="2.70.98.10">
    <property type="match status" value="1"/>
</dbReference>
<dbReference type="Proteomes" id="UP000285211">
    <property type="component" value="Unassembled WGS sequence"/>
</dbReference>
<dbReference type="Gene3D" id="2.60.120.260">
    <property type="entry name" value="Galactose-binding domain-like"/>
    <property type="match status" value="1"/>
</dbReference>
<dbReference type="PANTHER" id="PTHR46323:SF2">
    <property type="entry name" value="BETA-GALACTOSIDASE"/>
    <property type="match status" value="1"/>
</dbReference>
<comment type="cofactor">
    <cofactor evidence="2">
        <name>Ca(2+)</name>
        <dbReference type="ChEBI" id="CHEBI:29108"/>
    </cofactor>
</comment>
<dbReference type="AlphaFoldDB" id="A0A3S2X918"/>
<name>A0A3S2X918_9FLAO</name>
<dbReference type="InterPro" id="IPR036156">
    <property type="entry name" value="Beta-gal/glucu_dom_sf"/>
</dbReference>
<dbReference type="Gene3D" id="3.20.20.80">
    <property type="entry name" value="Glycosidases"/>
    <property type="match status" value="1"/>
</dbReference>
<keyword evidence="6 10" id="KW-0378">Hydrolase</keyword>
<protein>
    <recommendedName>
        <fullName evidence="5 10">Beta-galactosidase</fullName>
        <ecNumber evidence="5 10">3.2.1.23</ecNumber>
    </recommendedName>
    <alternativeName>
        <fullName evidence="9 10">Lactase</fullName>
    </alternativeName>
</protein>
<dbReference type="GO" id="GO:0005990">
    <property type="term" value="P:lactose catabolic process"/>
    <property type="evidence" value="ECO:0007669"/>
    <property type="project" value="TreeGrafter"/>
</dbReference>
<dbReference type="InterPro" id="IPR023230">
    <property type="entry name" value="Glyco_hydro_2_CS"/>
</dbReference>
<evidence type="ECO:0000256" key="8">
    <source>
        <dbReference type="ARBA" id="ARBA00023295"/>
    </source>
</evidence>
<comment type="caution">
    <text evidence="12">The sequence shown here is derived from an EMBL/GenBank/DDBJ whole genome shotgun (WGS) entry which is preliminary data.</text>
</comment>
<dbReference type="PRINTS" id="PR00132">
    <property type="entry name" value="GLHYDRLASE2"/>
</dbReference>
<dbReference type="GO" id="GO:0009341">
    <property type="term" value="C:beta-galactosidase complex"/>
    <property type="evidence" value="ECO:0007669"/>
    <property type="project" value="InterPro"/>
</dbReference>
<evidence type="ECO:0000313" key="13">
    <source>
        <dbReference type="Proteomes" id="UP000285211"/>
    </source>
</evidence>
<evidence type="ECO:0000313" key="12">
    <source>
        <dbReference type="EMBL" id="RVT72021.1"/>
    </source>
</evidence>
<dbReference type="GO" id="GO:0004565">
    <property type="term" value="F:beta-galactosidase activity"/>
    <property type="evidence" value="ECO:0007669"/>
    <property type="project" value="UniProtKB-EC"/>
</dbReference>
<comment type="catalytic activity">
    <reaction evidence="1 10">
        <text>Hydrolysis of terminal non-reducing beta-D-galactose residues in beta-D-galactosides.</text>
        <dbReference type="EC" id="3.2.1.23"/>
    </reaction>
</comment>
<evidence type="ECO:0000256" key="7">
    <source>
        <dbReference type="ARBA" id="ARBA00022837"/>
    </source>
</evidence>
<dbReference type="SMART" id="SM01038">
    <property type="entry name" value="Bgal_small_N"/>
    <property type="match status" value="1"/>
</dbReference>
<dbReference type="InterPro" id="IPR004199">
    <property type="entry name" value="B-gal_small/dom_5"/>
</dbReference>
<evidence type="ECO:0000256" key="4">
    <source>
        <dbReference type="ARBA" id="ARBA00011245"/>
    </source>
</evidence>
<dbReference type="Gene3D" id="2.60.40.10">
    <property type="entry name" value="Immunoglobulins"/>
    <property type="match status" value="2"/>
</dbReference>
<dbReference type="EC" id="3.2.1.23" evidence="5 10"/>
<dbReference type="SUPFAM" id="SSF49785">
    <property type="entry name" value="Galactose-binding domain-like"/>
    <property type="match status" value="1"/>
</dbReference>
<evidence type="ECO:0000256" key="10">
    <source>
        <dbReference type="RuleBase" id="RU361154"/>
    </source>
</evidence>
<organism evidence="12 13">
    <name type="scientific">Flavobacterium sufflavum</name>
    <dbReference type="NCBI Taxonomy" id="1921138"/>
    <lineage>
        <taxon>Bacteria</taxon>
        <taxon>Pseudomonadati</taxon>
        <taxon>Bacteroidota</taxon>
        <taxon>Flavobacteriia</taxon>
        <taxon>Flavobacteriales</taxon>
        <taxon>Flavobacteriaceae</taxon>
        <taxon>Flavobacterium</taxon>
    </lineage>
</organism>
<keyword evidence="13" id="KW-1185">Reference proteome</keyword>
<dbReference type="InterPro" id="IPR032312">
    <property type="entry name" value="LacZ_4"/>
</dbReference>
<dbReference type="Pfam" id="PF00703">
    <property type="entry name" value="Glyco_hydro_2"/>
    <property type="match status" value="1"/>
</dbReference>
<feature type="domain" description="Beta galactosidase small chain/" evidence="11">
    <location>
        <begin position="755"/>
        <end position="1033"/>
    </location>
</feature>
<dbReference type="SUPFAM" id="SSF51445">
    <property type="entry name" value="(Trans)glycosidases"/>
    <property type="match status" value="1"/>
</dbReference>
<dbReference type="Pfam" id="PF02837">
    <property type="entry name" value="Glyco_hydro_2_N"/>
    <property type="match status" value="1"/>
</dbReference>
<evidence type="ECO:0000256" key="6">
    <source>
        <dbReference type="ARBA" id="ARBA00022801"/>
    </source>
</evidence>
<keyword evidence="7" id="KW-0106">Calcium</keyword>
<dbReference type="PROSITE" id="PS00719">
    <property type="entry name" value="GLYCOSYL_HYDROL_F2_1"/>
    <property type="match status" value="1"/>
</dbReference>
<dbReference type="InterPro" id="IPR006103">
    <property type="entry name" value="Glyco_hydro_2_cat"/>
</dbReference>
<dbReference type="OrthoDB" id="9801077at2"/>
<dbReference type="InterPro" id="IPR011013">
    <property type="entry name" value="Gal_mutarotase_sf_dom"/>
</dbReference>
<dbReference type="Pfam" id="PF02929">
    <property type="entry name" value="Bgal_small_N"/>
    <property type="match status" value="1"/>
</dbReference>